<dbReference type="Gene3D" id="3.30.420.10">
    <property type="entry name" value="Ribonuclease H-like superfamily/Ribonuclease H"/>
    <property type="match status" value="1"/>
</dbReference>
<dbReference type="GO" id="GO:0003676">
    <property type="term" value="F:nucleic acid binding"/>
    <property type="evidence" value="ECO:0007669"/>
    <property type="project" value="InterPro"/>
</dbReference>
<dbReference type="InterPro" id="IPR000477">
    <property type="entry name" value="RT_dom"/>
</dbReference>
<comment type="caution">
    <text evidence="3">The sequence shown here is derived from an EMBL/GenBank/DDBJ whole genome shotgun (WGS) entry which is preliminary data.</text>
</comment>
<evidence type="ECO:0000313" key="3">
    <source>
        <dbReference type="EMBL" id="KAE8687139.1"/>
    </source>
</evidence>
<feature type="region of interest" description="Disordered" evidence="1">
    <location>
        <begin position="483"/>
        <end position="563"/>
    </location>
</feature>
<dbReference type="Pfam" id="PF13966">
    <property type="entry name" value="zf-RVT"/>
    <property type="match status" value="1"/>
</dbReference>
<dbReference type="PANTHER" id="PTHR33116:SF86">
    <property type="entry name" value="REVERSE TRANSCRIPTASE DOMAIN-CONTAINING PROTEIN"/>
    <property type="match status" value="1"/>
</dbReference>
<gene>
    <name evidence="3" type="ORF">F3Y22_tig00111022pilonHSYRG00109</name>
</gene>
<accession>A0A6A2Z6T8</accession>
<protein>
    <recommendedName>
        <fullName evidence="2">Reverse transcriptase domain-containing protein</fullName>
    </recommendedName>
</protein>
<evidence type="ECO:0000259" key="2">
    <source>
        <dbReference type="PROSITE" id="PS50878"/>
    </source>
</evidence>
<reference evidence="3" key="1">
    <citation type="submission" date="2019-09" db="EMBL/GenBank/DDBJ databases">
        <title>Draft genome information of white flower Hibiscus syriacus.</title>
        <authorList>
            <person name="Kim Y.-M."/>
        </authorList>
    </citation>
    <scope>NUCLEOTIDE SEQUENCE [LARGE SCALE GENOMIC DNA]</scope>
    <source>
        <strain evidence="3">YM2019G1</strain>
    </source>
</reference>
<feature type="domain" description="Reverse transcriptase" evidence="2">
    <location>
        <begin position="832"/>
        <end position="1121"/>
    </location>
</feature>
<dbReference type="InterPro" id="IPR002156">
    <property type="entry name" value="RNaseH_domain"/>
</dbReference>
<dbReference type="InterPro" id="IPR036397">
    <property type="entry name" value="RNaseH_sf"/>
</dbReference>
<dbReference type="SUPFAM" id="SSF56672">
    <property type="entry name" value="DNA/RNA polymerases"/>
    <property type="match status" value="1"/>
</dbReference>
<dbReference type="InterPro" id="IPR036691">
    <property type="entry name" value="Endo/exonu/phosph_ase_sf"/>
</dbReference>
<dbReference type="Gene3D" id="3.60.10.10">
    <property type="entry name" value="Endonuclease/exonuclease/phosphatase"/>
    <property type="match status" value="1"/>
</dbReference>
<dbReference type="EMBL" id="VEPZ02001205">
    <property type="protein sequence ID" value="KAE8687139.1"/>
    <property type="molecule type" value="Genomic_DNA"/>
</dbReference>
<evidence type="ECO:0000313" key="4">
    <source>
        <dbReference type="Proteomes" id="UP000436088"/>
    </source>
</evidence>
<keyword evidence="4" id="KW-1185">Reference proteome</keyword>
<dbReference type="CDD" id="cd06222">
    <property type="entry name" value="RNase_H_like"/>
    <property type="match status" value="1"/>
</dbReference>
<dbReference type="PANTHER" id="PTHR33116">
    <property type="entry name" value="REVERSE TRANSCRIPTASE ZINC-BINDING DOMAIN-CONTAINING PROTEIN-RELATED-RELATED"/>
    <property type="match status" value="1"/>
</dbReference>
<sequence>MVDLEMLQDWKVWKVVLEEVGERRYKKWVWSGSMSAMGKLDIDKGLGRSSVPEISVSSDIEFEEDYRSWPSIISWGVAEKYRGSFLIATVAVRKYNKDLGWFGYAKQEVKGESLAWFVFELSYFRRYFQYSKIWKWVIKVSSHGFGQSICCSVQAVDGIGRGMGYFTCYSVQTVGESGRVLAGDGSSRSSLADQLAGNGYSIVGADHCSIRLICWNYGGKLDVFGELFTTYRFYMSFILGRYLKRLFEIGKMWKMRKSHRMELSQVEKRKSRMRDKCWRGERGRDEESEDISPLRLTTEDDALEMDKWIVARIIGFKKVESEEVLRVFRSIWGHAILSESSILKDNMFLFKFKTLSDKLAIMKRTPWSFEGMLLAIVHFDPTLSLEEFDFRPLAVWVRIYELPLEYMKIETAEKIGNRIGKTIATDTRPGDGRMGDFLRVRVEIDISKPLRICVKMGMFANGDPRKCLLKYERLPSFCHKVSPIKRPEESSSRRKKGIIYVEGENNGRSLTSSTNSPISDRGTRTPRGRPWMPRRDLLLSTSTNQDDSDPSDPSGPDSSLPRTFPEVFVGCNRDLIEDQQANRELSVRVKVGSSSSGKRKIGETSKGKRKVKRVNRKVVHISDSTLNSKVAPPGAMTIFYWNCRGLGNPTTIRELRRLISEKDSMLVFVSETKLRKNKTEAIRVATKMGGCFEVERSDRCVGLMMLWREEFDVTLQSFSNIHIDVETGWFTWASGTRARTFVCDRIDRFVAKNDWRFLFPEARVNTVPMASSDHSAIVMSLEGVAVTRSARRDYFKFNVCWANEDKCRDIVHRVWENVEDSFEVKVGKSRVAWLKDGDRNSSFFHARANGRRKKNWIEGLENEGGVWCDRLEDIFGIASSYFSSLFRYSAANPDEEILQAIEQCIEPCDNDMLCREFSTDEVTTAFSQVNPSKAPGFDGLPDMEKAYDRVEWDFLLNVMTRLGFCNPFVNLIRKCISTVSFQVRINGVLSDAFVPQRGLRQGDPLSPYLFLFCAQGLSALLLKAQRRNEIKGIRASLRGPRVTHLFYADDSLLFVKNSVAEVRRVKSILAQYEKASGQKVNYEKSSIFFSPNTPSVNRGSFLSELGVVEAPEPGNYLGLPLVVGKGKRAAFNFIKDRTERRIQGWTKRLLSFGGREVFIKSVVQALPACAMTCYLLPEGVIEDIKSQARSYWWSGKHNSRGWAMVAWDKICQPKKFGGMGFRDLRLFNVALLGNQIWRFIQDEQSLAFKVLKAKYFPSSSFFKAKLGANFSYAWASLMKAKEELKDGFFWRVGINSEAHMFDDNWGDASPFKWRERYMDNADQPVRVADFMIPGCARLDEPKVLGVLRTEDAAQVLKTLISPIRGDRMLWGHHCSGFYSAKSGYNWLNLRNSPTLVAVVIWNGVARARVLPNIRIFGWRICHEAIPVGAKLLQANLGNGVCPLCNRELESILHAIKDCPKVKSVLVLSGLSPVIVDWSGNSPLSWLAFAHSKLINEVPEFDGEFNSVSKACGASRDDEVIRRQRVWLKSVQDKVKINMDGAFCKDSRVAAIGVVARDSYGMVIGGLAKKIEPPFSAESSEAAAFTKGIRLASENGWNKVVIEGDAISIVHRLANQVTGKIQDFSTIGLLLNEARQMLVRFPTIKVHYVCREANRVAHSLAHLALSNNNPVWFYFDKPDCIKQVVIDDAIGI</sequence>
<organism evidence="3 4">
    <name type="scientific">Hibiscus syriacus</name>
    <name type="common">Rose of Sharon</name>
    <dbReference type="NCBI Taxonomy" id="106335"/>
    <lineage>
        <taxon>Eukaryota</taxon>
        <taxon>Viridiplantae</taxon>
        <taxon>Streptophyta</taxon>
        <taxon>Embryophyta</taxon>
        <taxon>Tracheophyta</taxon>
        <taxon>Spermatophyta</taxon>
        <taxon>Magnoliopsida</taxon>
        <taxon>eudicotyledons</taxon>
        <taxon>Gunneridae</taxon>
        <taxon>Pentapetalae</taxon>
        <taxon>rosids</taxon>
        <taxon>malvids</taxon>
        <taxon>Malvales</taxon>
        <taxon>Malvaceae</taxon>
        <taxon>Malvoideae</taxon>
        <taxon>Hibiscus</taxon>
    </lineage>
</organism>
<dbReference type="InterPro" id="IPR043502">
    <property type="entry name" value="DNA/RNA_pol_sf"/>
</dbReference>
<dbReference type="InterPro" id="IPR044730">
    <property type="entry name" value="RNase_H-like_dom_plant"/>
</dbReference>
<dbReference type="Pfam" id="PF13456">
    <property type="entry name" value="RVT_3"/>
    <property type="match status" value="1"/>
</dbReference>
<feature type="region of interest" description="Disordered" evidence="1">
    <location>
        <begin position="588"/>
        <end position="613"/>
    </location>
</feature>
<dbReference type="PROSITE" id="PS50878">
    <property type="entry name" value="RT_POL"/>
    <property type="match status" value="1"/>
</dbReference>
<dbReference type="InterPro" id="IPR012337">
    <property type="entry name" value="RNaseH-like_sf"/>
</dbReference>
<dbReference type="GO" id="GO:0004523">
    <property type="term" value="F:RNA-DNA hybrid ribonuclease activity"/>
    <property type="evidence" value="ECO:0007669"/>
    <property type="project" value="InterPro"/>
</dbReference>
<feature type="compositionally biased region" description="Polar residues" evidence="1">
    <location>
        <begin position="506"/>
        <end position="518"/>
    </location>
</feature>
<dbReference type="Pfam" id="PF00078">
    <property type="entry name" value="RVT_1"/>
    <property type="match status" value="1"/>
</dbReference>
<dbReference type="SUPFAM" id="SSF53098">
    <property type="entry name" value="Ribonuclease H-like"/>
    <property type="match status" value="1"/>
</dbReference>
<proteinExistence type="predicted"/>
<name>A0A6A2Z6T8_HIBSY</name>
<evidence type="ECO:0000256" key="1">
    <source>
        <dbReference type="SAM" id="MobiDB-lite"/>
    </source>
</evidence>
<dbReference type="Pfam" id="PF14111">
    <property type="entry name" value="DUF4283"/>
    <property type="match status" value="1"/>
</dbReference>
<dbReference type="SUPFAM" id="SSF56219">
    <property type="entry name" value="DNase I-like"/>
    <property type="match status" value="1"/>
</dbReference>
<dbReference type="Proteomes" id="UP000436088">
    <property type="component" value="Unassembled WGS sequence"/>
</dbReference>
<dbReference type="InterPro" id="IPR026960">
    <property type="entry name" value="RVT-Znf"/>
</dbReference>
<dbReference type="InterPro" id="IPR025558">
    <property type="entry name" value="DUF4283"/>
</dbReference>